<feature type="compositionally biased region" description="Low complexity" evidence="1">
    <location>
        <begin position="278"/>
        <end position="326"/>
    </location>
</feature>
<dbReference type="EMBL" id="CP141261">
    <property type="protein sequence ID" value="WRL61876.1"/>
    <property type="molecule type" value="Genomic_DNA"/>
</dbReference>
<evidence type="ECO:0000256" key="1">
    <source>
        <dbReference type="SAM" id="MobiDB-lite"/>
    </source>
</evidence>
<feature type="compositionally biased region" description="Polar residues" evidence="1">
    <location>
        <begin position="347"/>
        <end position="358"/>
    </location>
</feature>
<feature type="compositionally biased region" description="Basic residues" evidence="1">
    <location>
        <begin position="370"/>
        <end position="387"/>
    </location>
</feature>
<organism evidence="2 3">
    <name type="scientific">Blastococcus brunescens</name>
    <dbReference type="NCBI Taxonomy" id="1564165"/>
    <lineage>
        <taxon>Bacteria</taxon>
        <taxon>Bacillati</taxon>
        <taxon>Actinomycetota</taxon>
        <taxon>Actinomycetes</taxon>
        <taxon>Geodermatophilales</taxon>
        <taxon>Geodermatophilaceae</taxon>
        <taxon>Blastococcus</taxon>
    </lineage>
</organism>
<keyword evidence="3" id="KW-1185">Reference proteome</keyword>
<feature type="region of interest" description="Disordered" evidence="1">
    <location>
        <begin position="273"/>
        <end position="393"/>
    </location>
</feature>
<sequence length="410" mass="44754">MKGSHGVLRDLIALRDLNRRIGEVGAIAKSQMSTVEHLVEDYLDLLWSDERDEPGPVASDHAAVQQVSDVVHERARDSLGAAYPTYCRLKVEAAARRMADEIALRFVFPPDSSRTSFLRAAIGEWARGRPEWADPDPAQLMAFLRPADIPYRERRLMFLLAGVCALYDDVGAGPHAPLRQDLDALKTAAWDLLDELRRIPGEVVTDVPPEAVAFLSPTELDDSLLADPRLFAEQHADDFATLFRAYRDALESALGDGGTPLWEIFQRTTQAWGPPTGARCCRATSRSRSGTGSSSRRSPCRSCPSSPPSASRSSARWPRPPSALRRTASCGASRCTTSAASPRPSGARTTTSGAAWTVSSSSCGSSTTRDRRHPPPPPPRRRRRRPGRWPVPAVRCSRPVCAPCSTPSRG</sequence>
<dbReference type="Proteomes" id="UP001324287">
    <property type="component" value="Chromosome"/>
</dbReference>
<name>A0ABZ1AWJ5_9ACTN</name>
<evidence type="ECO:0000313" key="3">
    <source>
        <dbReference type="Proteomes" id="UP001324287"/>
    </source>
</evidence>
<gene>
    <name evidence="2" type="ORF">U6N30_17360</name>
</gene>
<proteinExistence type="predicted"/>
<reference evidence="2 3" key="1">
    <citation type="submission" date="2023-12" db="EMBL/GenBank/DDBJ databases">
        <title>Blastococcus brunescens sp. nov., an actonobacterium isolated from sandstone collected in sahara desert.</title>
        <authorList>
            <person name="Gtari M."/>
            <person name="Ghodhbane F."/>
        </authorList>
    </citation>
    <scope>NUCLEOTIDE SEQUENCE [LARGE SCALE GENOMIC DNA]</scope>
    <source>
        <strain evidence="2 3">BMG 8361</strain>
    </source>
</reference>
<accession>A0ABZ1AWJ5</accession>
<protein>
    <submittedName>
        <fullName evidence="2">Uncharacterized protein</fullName>
    </submittedName>
</protein>
<evidence type="ECO:0000313" key="2">
    <source>
        <dbReference type="EMBL" id="WRL61876.1"/>
    </source>
</evidence>